<proteinExistence type="predicted"/>
<dbReference type="AlphaFoldDB" id="A0A4Z2E4W2"/>
<dbReference type="EMBL" id="SRLO01017364">
    <property type="protein sequence ID" value="TNN23781.1"/>
    <property type="molecule type" value="Genomic_DNA"/>
</dbReference>
<evidence type="ECO:0000313" key="2">
    <source>
        <dbReference type="Proteomes" id="UP000314294"/>
    </source>
</evidence>
<organism evidence="1 2">
    <name type="scientific">Liparis tanakae</name>
    <name type="common">Tanaka's snailfish</name>
    <dbReference type="NCBI Taxonomy" id="230148"/>
    <lineage>
        <taxon>Eukaryota</taxon>
        <taxon>Metazoa</taxon>
        <taxon>Chordata</taxon>
        <taxon>Craniata</taxon>
        <taxon>Vertebrata</taxon>
        <taxon>Euteleostomi</taxon>
        <taxon>Actinopterygii</taxon>
        <taxon>Neopterygii</taxon>
        <taxon>Teleostei</taxon>
        <taxon>Neoteleostei</taxon>
        <taxon>Acanthomorphata</taxon>
        <taxon>Eupercaria</taxon>
        <taxon>Perciformes</taxon>
        <taxon>Cottioidei</taxon>
        <taxon>Cottales</taxon>
        <taxon>Liparidae</taxon>
        <taxon>Liparis</taxon>
    </lineage>
</organism>
<keyword evidence="2" id="KW-1185">Reference proteome</keyword>
<reference evidence="1 2" key="1">
    <citation type="submission" date="2019-03" db="EMBL/GenBank/DDBJ databases">
        <title>First draft genome of Liparis tanakae, snailfish: a comprehensive survey of snailfish specific genes.</title>
        <authorList>
            <person name="Kim W."/>
            <person name="Song I."/>
            <person name="Jeong J.-H."/>
            <person name="Kim D."/>
            <person name="Kim S."/>
            <person name="Ryu S."/>
            <person name="Song J.Y."/>
            <person name="Lee S.K."/>
        </authorList>
    </citation>
    <scope>NUCLEOTIDE SEQUENCE [LARGE SCALE GENOMIC DNA]</scope>
    <source>
        <tissue evidence="1">Muscle</tissue>
    </source>
</reference>
<evidence type="ECO:0000313" key="1">
    <source>
        <dbReference type="EMBL" id="TNN23781.1"/>
    </source>
</evidence>
<accession>A0A4Z2E4W2</accession>
<sequence>MDRSLASLCAIGGKRAHDEARTSTWSALTSNIKEDGNKKLERKSVIISEKL</sequence>
<dbReference type="Proteomes" id="UP000314294">
    <property type="component" value="Unassembled WGS sequence"/>
</dbReference>
<name>A0A4Z2E4W2_9TELE</name>
<comment type="caution">
    <text evidence="1">The sequence shown here is derived from an EMBL/GenBank/DDBJ whole genome shotgun (WGS) entry which is preliminary data.</text>
</comment>
<gene>
    <name evidence="1" type="ORF">EYF80_066097</name>
</gene>
<protein>
    <submittedName>
        <fullName evidence="1">Uncharacterized protein</fullName>
    </submittedName>
</protein>